<dbReference type="InterPro" id="IPR029753">
    <property type="entry name" value="D-isomer_DH_CS"/>
</dbReference>
<evidence type="ECO:0000256" key="1">
    <source>
        <dbReference type="ARBA" id="ARBA00023002"/>
    </source>
</evidence>
<evidence type="ECO:0000313" key="7">
    <source>
        <dbReference type="Proteomes" id="UP000242188"/>
    </source>
</evidence>
<dbReference type="SUPFAM" id="SSF52283">
    <property type="entry name" value="Formate/glycerate dehydrogenase catalytic domain-like"/>
    <property type="match status" value="1"/>
</dbReference>
<name>A0A210Q0A5_MIZYE</name>
<comment type="similarity">
    <text evidence="3">Belongs to the D-isomer specific 2-hydroxyacid dehydrogenase family.</text>
</comment>
<accession>A0A210Q0A5</accession>
<dbReference type="InterPro" id="IPR006140">
    <property type="entry name" value="D-isomer_DH_NAD-bd"/>
</dbReference>
<dbReference type="Pfam" id="PF02826">
    <property type="entry name" value="2-Hacid_dh_C"/>
    <property type="match status" value="1"/>
</dbReference>
<dbReference type="PANTHER" id="PTHR10996">
    <property type="entry name" value="2-HYDROXYACID DEHYDROGENASE-RELATED"/>
    <property type="match status" value="1"/>
</dbReference>
<organism evidence="6 7">
    <name type="scientific">Mizuhopecten yessoensis</name>
    <name type="common">Japanese scallop</name>
    <name type="synonym">Patinopecten yessoensis</name>
    <dbReference type="NCBI Taxonomy" id="6573"/>
    <lineage>
        <taxon>Eukaryota</taxon>
        <taxon>Metazoa</taxon>
        <taxon>Spiralia</taxon>
        <taxon>Lophotrochozoa</taxon>
        <taxon>Mollusca</taxon>
        <taxon>Bivalvia</taxon>
        <taxon>Autobranchia</taxon>
        <taxon>Pteriomorphia</taxon>
        <taxon>Pectinida</taxon>
        <taxon>Pectinoidea</taxon>
        <taxon>Pectinidae</taxon>
        <taxon>Mizuhopecten</taxon>
    </lineage>
</organism>
<dbReference type="PROSITE" id="PS00671">
    <property type="entry name" value="D_2_HYDROXYACID_DH_3"/>
    <property type="match status" value="1"/>
</dbReference>
<evidence type="ECO:0000256" key="3">
    <source>
        <dbReference type="RuleBase" id="RU003719"/>
    </source>
</evidence>
<dbReference type="SUPFAM" id="SSF51735">
    <property type="entry name" value="NAD(P)-binding Rossmann-fold domains"/>
    <property type="match status" value="1"/>
</dbReference>
<dbReference type="GO" id="GO:0005829">
    <property type="term" value="C:cytosol"/>
    <property type="evidence" value="ECO:0007669"/>
    <property type="project" value="TreeGrafter"/>
</dbReference>
<sequence>MWIRKITGVCKVITASQFSSVCYICNVAFRKMSTTKSPPKVFVTRYVPPGGVEVLSRHCQVDQWDSQDPIPRDELLKRVQGIEGLYCLLTERIDKEVLDAAGPQLKVVSTMSVGYDHVDVAECRSRNIRVGFTPDVLTNATAELTISLLLATSRRLYEGIKAVREGRWGTWNPVWMCGQGLDGATVGIVGLGRIGFAVAERLRPFGVGKFLYTDSEAKTYASEVGAERADFDTLCRQSDFILGCCALTDENKGLFNKDAYSKMKKTAILINTSRGGLVNQEDLYVALSTNQILAAGLDVTVPEPLPLNSPLMRLDNCIVLPHIGSATEKSRAAMSELTGQNIVAALQGEKMPREVPY</sequence>
<dbReference type="STRING" id="6573.A0A210Q0A5"/>
<dbReference type="FunFam" id="3.40.50.720:FF:000026">
    <property type="entry name" value="Glyoxylate/hydroxypyruvate reductase B"/>
    <property type="match status" value="1"/>
</dbReference>
<feature type="domain" description="D-isomer specific 2-hydroxyacid dehydrogenase catalytic" evidence="4">
    <location>
        <begin position="41"/>
        <end position="355"/>
    </location>
</feature>
<keyword evidence="7" id="KW-1185">Reference proteome</keyword>
<dbReference type="PANTHER" id="PTHR10996:SF277">
    <property type="entry name" value="GLYOXYLATE REDUCTASE_HYDROXYPYRUVATE REDUCTASE"/>
    <property type="match status" value="1"/>
</dbReference>
<evidence type="ECO:0000256" key="2">
    <source>
        <dbReference type="ARBA" id="ARBA00073306"/>
    </source>
</evidence>
<dbReference type="EMBL" id="NEDP02005320">
    <property type="protein sequence ID" value="OWF42089.1"/>
    <property type="molecule type" value="Genomic_DNA"/>
</dbReference>
<protein>
    <recommendedName>
        <fullName evidence="2">Glyoxylate reductase/hydroxypyruvate reductase</fullName>
    </recommendedName>
</protein>
<dbReference type="InterPro" id="IPR050223">
    <property type="entry name" value="D-isomer_2-hydroxyacid_DH"/>
</dbReference>
<feature type="domain" description="D-isomer specific 2-hydroxyacid dehydrogenase NAD-binding" evidence="5">
    <location>
        <begin position="146"/>
        <end position="324"/>
    </location>
</feature>
<dbReference type="AlphaFoldDB" id="A0A210Q0A5"/>
<dbReference type="PROSITE" id="PS00065">
    <property type="entry name" value="D_2_HYDROXYACID_DH_1"/>
    <property type="match status" value="1"/>
</dbReference>
<dbReference type="OrthoDB" id="298012at2759"/>
<dbReference type="Proteomes" id="UP000242188">
    <property type="component" value="Unassembled WGS sequence"/>
</dbReference>
<evidence type="ECO:0000259" key="4">
    <source>
        <dbReference type="Pfam" id="PF00389"/>
    </source>
</evidence>
<keyword evidence="6" id="KW-0670">Pyruvate</keyword>
<evidence type="ECO:0000259" key="5">
    <source>
        <dbReference type="Pfam" id="PF02826"/>
    </source>
</evidence>
<dbReference type="InterPro" id="IPR036291">
    <property type="entry name" value="NAD(P)-bd_dom_sf"/>
</dbReference>
<dbReference type="InterPro" id="IPR006139">
    <property type="entry name" value="D-isomer_2_OHA_DH_cat_dom"/>
</dbReference>
<dbReference type="GO" id="GO:0008465">
    <property type="term" value="F:hydroxypyruvate reductase (NADH) activity"/>
    <property type="evidence" value="ECO:0007669"/>
    <property type="project" value="TreeGrafter"/>
</dbReference>
<keyword evidence="1 3" id="KW-0560">Oxidoreductase</keyword>
<dbReference type="GO" id="GO:0051287">
    <property type="term" value="F:NAD binding"/>
    <property type="evidence" value="ECO:0007669"/>
    <property type="project" value="InterPro"/>
</dbReference>
<dbReference type="CDD" id="cd05301">
    <property type="entry name" value="GDH"/>
    <property type="match status" value="1"/>
</dbReference>
<reference evidence="6 7" key="1">
    <citation type="journal article" date="2017" name="Nat. Ecol. Evol.">
        <title>Scallop genome provides insights into evolution of bilaterian karyotype and development.</title>
        <authorList>
            <person name="Wang S."/>
            <person name="Zhang J."/>
            <person name="Jiao W."/>
            <person name="Li J."/>
            <person name="Xun X."/>
            <person name="Sun Y."/>
            <person name="Guo X."/>
            <person name="Huan P."/>
            <person name="Dong B."/>
            <person name="Zhang L."/>
            <person name="Hu X."/>
            <person name="Sun X."/>
            <person name="Wang J."/>
            <person name="Zhao C."/>
            <person name="Wang Y."/>
            <person name="Wang D."/>
            <person name="Huang X."/>
            <person name="Wang R."/>
            <person name="Lv J."/>
            <person name="Li Y."/>
            <person name="Zhang Z."/>
            <person name="Liu B."/>
            <person name="Lu W."/>
            <person name="Hui Y."/>
            <person name="Liang J."/>
            <person name="Zhou Z."/>
            <person name="Hou R."/>
            <person name="Li X."/>
            <person name="Liu Y."/>
            <person name="Li H."/>
            <person name="Ning X."/>
            <person name="Lin Y."/>
            <person name="Zhao L."/>
            <person name="Xing Q."/>
            <person name="Dou J."/>
            <person name="Li Y."/>
            <person name="Mao J."/>
            <person name="Guo H."/>
            <person name="Dou H."/>
            <person name="Li T."/>
            <person name="Mu C."/>
            <person name="Jiang W."/>
            <person name="Fu Q."/>
            <person name="Fu X."/>
            <person name="Miao Y."/>
            <person name="Liu J."/>
            <person name="Yu Q."/>
            <person name="Li R."/>
            <person name="Liao H."/>
            <person name="Li X."/>
            <person name="Kong Y."/>
            <person name="Jiang Z."/>
            <person name="Chourrout D."/>
            <person name="Li R."/>
            <person name="Bao Z."/>
        </authorList>
    </citation>
    <scope>NUCLEOTIDE SEQUENCE [LARGE SCALE GENOMIC DNA]</scope>
    <source>
        <strain evidence="6 7">PY_sf001</strain>
    </source>
</reference>
<dbReference type="GO" id="GO:0030267">
    <property type="term" value="F:glyoxylate reductase (NADPH) activity"/>
    <property type="evidence" value="ECO:0007669"/>
    <property type="project" value="TreeGrafter"/>
</dbReference>
<dbReference type="InterPro" id="IPR029752">
    <property type="entry name" value="D-isomer_DH_CS1"/>
</dbReference>
<dbReference type="Gene3D" id="3.40.50.720">
    <property type="entry name" value="NAD(P)-binding Rossmann-like Domain"/>
    <property type="match status" value="2"/>
</dbReference>
<comment type="caution">
    <text evidence="6">The sequence shown here is derived from an EMBL/GenBank/DDBJ whole genome shotgun (WGS) entry which is preliminary data.</text>
</comment>
<proteinExistence type="inferred from homology"/>
<evidence type="ECO:0000313" key="6">
    <source>
        <dbReference type="EMBL" id="OWF42089.1"/>
    </source>
</evidence>
<gene>
    <name evidence="6" type="ORF">KP79_PYT24608</name>
</gene>
<dbReference type="Pfam" id="PF00389">
    <property type="entry name" value="2-Hacid_dh"/>
    <property type="match status" value="1"/>
</dbReference>